<dbReference type="PROSITE" id="PS51257">
    <property type="entry name" value="PROKAR_LIPOPROTEIN"/>
    <property type="match status" value="1"/>
</dbReference>
<accession>A0ABW0VMC2</accession>
<evidence type="ECO:0008006" key="4">
    <source>
        <dbReference type="Google" id="ProtNLM"/>
    </source>
</evidence>
<evidence type="ECO:0000256" key="1">
    <source>
        <dbReference type="SAM" id="MobiDB-lite"/>
    </source>
</evidence>
<dbReference type="PROSITE" id="PS51318">
    <property type="entry name" value="TAT"/>
    <property type="match status" value="1"/>
</dbReference>
<organism evidence="2 3">
    <name type="scientific">Kitasatospora cinereorecta</name>
    <dbReference type="NCBI Taxonomy" id="285560"/>
    <lineage>
        <taxon>Bacteria</taxon>
        <taxon>Bacillati</taxon>
        <taxon>Actinomycetota</taxon>
        <taxon>Actinomycetes</taxon>
        <taxon>Kitasatosporales</taxon>
        <taxon>Streptomycetaceae</taxon>
        <taxon>Kitasatospora</taxon>
    </lineage>
</organism>
<comment type="caution">
    <text evidence="2">The sequence shown here is derived from an EMBL/GenBank/DDBJ whole genome shotgun (WGS) entry which is preliminary data.</text>
</comment>
<protein>
    <recommendedName>
        <fullName evidence="4">Extensin-like C-terminal domain-containing protein</fullName>
    </recommendedName>
</protein>
<reference evidence="3" key="1">
    <citation type="journal article" date="2019" name="Int. J. Syst. Evol. Microbiol.">
        <title>The Global Catalogue of Microorganisms (GCM) 10K type strain sequencing project: providing services to taxonomists for standard genome sequencing and annotation.</title>
        <authorList>
            <consortium name="The Broad Institute Genomics Platform"/>
            <consortium name="The Broad Institute Genome Sequencing Center for Infectious Disease"/>
            <person name="Wu L."/>
            <person name="Ma J."/>
        </authorList>
    </citation>
    <scope>NUCLEOTIDE SEQUENCE [LARGE SCALE GENOMIC DNA]</scope>
    <source>
        <strain evidence="3">CGMCC 4.1622</strain>
    </source>
</reference>
<sequence length="352" mass="35208">MREPAPLVSRRAVLVGGLGLVLGAACGCSSGSGSRSGGAASASPGSPTAPAASGPGSPTATTSGSASASAPQGTATLPTATPWRPGPGEVQPDVKLRAVELIEALGTWGPGGQGLEAARGRVAALGLPPQLADQAGPLLPAADEAVVEVIDAQYGGILSDSASVLVVCRQWSAAGSTVTAGGTTVDVRLTAASPRWNVTALHPADPGPAAAQLPTLAARVLAQPRIVLPPAAVADLRSGMVHDSVLQAMLTLAGPYSFQVSVVRSGHPLDVFGTNRPSDHPLGRAFDTWQIDGHAVVDPATPHDLVDGFMRAAAAAGSYNVGGPRQLSGGTTSNQFFTDDTHHDHVHAGFSS</sequence>
<feature type="compositionally biased region" description="Low complexity" evidence="1">
    <location>
        <begin position="32"/>
        <end position="76"/>
    </location>
</feature>
<feature type="region of interest" description="Disordered" evidence="1">
    <location>
        <begin position="32"/>
        <end position="91"/>
    </location>
</feature>
<dbReference type="Proteomes" id="UP001596066">
    <property type="component" value="Unassembled WGS sequence"/>
</dbReference>
<gene>
    <name evidence="2" type="ORF">ACFPZF_32760</name>
</gene>
<dbReference type="EMBL" id="JBHSOC010000090">
    <property type="protein sequence ID" value="MFC5646109.1"/>
    <property type="molecule type" value="Genomic_DNA"/>
</dbReference>
<dbReference type="RefSeq" id="WP_346143937.1">
    <property type="nucleotide sequence ID" value="NZ_BAAAUA010000015.1"/>
</dbReference>
<name>A0ABW0VMC2_9ACTN</name>
<proteinExistence type="predicted"/>
<evidence type="ECO:0000313" key="2">
    <source>
        <dbReference type="EMBL" id="MFC5646109.1"/>
    </source>
</evidence>
<keyword evidence="3" id="KW-1185">Reference proteome</keyword>
<evidence type="ECO:0000313" key="3">
    <source>
        <dbReference type="Proteomes" id="UP001596066"/>
    </source>
</evidence>
<dbReference type="InterPro" id="IPR006311">
    <property type="entry name" value="TAT_signal"/>
</dbReference>